<keyword evidence="2" id="KW-1185">Reference proteome</keyword>
<dbReference type="Proteomes" id="UP001152888">
    <property type="component" value="Unassembled WGS sequence"/>
</dbReference>
<name>A0A9P0LQ70_ACAOB</name>
<reference evidence="1" key="1">
    <citation type="submission" date="2022-03" db="EMBL/GenBank/DDBJ databases">
        <authorList>
            <person name="Sayadi A."/>
        </authorList>
    </citation>
    <scope>NUCLEOTIDE SEQUENCE</scope>
</reference>
<evidence type="ECO:0000313" key="2">
    <source>
        <dbReference type="Proteomes" id="UP001152888"/>
    </source>
</evidence>
<dbReference type="AlphaFoldDB" id="A0A9P0LQ70"/>
<protein>
    <submittedName>
        <fullName evidence="1">Uncharacterized protein</fullName>
    </submittedName>
</protein>
<organism evidence="1 2">
    <name type="scientific">Acanthoscelides obtectus</name>
    <name type="common">Bean weevil</name>
    <name type="synonym">Bruchus obtectus</name>
    <dbReference type="NCBI Taxonomy" id="200917"/>
    <lineage>
        <taxon>Eukaryota</taxon>
        <taxon>Metazoa</taxon>
        <taxon>Ecdysozoa</taxon>
        <taxon>Arthropoda</taxon>
        <taxon>Hexapoda</taxon>
        <taxon>Insecta</taxon>
        <taxon>Pterygota</taxon>
        <taxon>Neoptera</taxon>
        <taxon>Endopterygota</taxon>
        <taxon>Coleoptera</taxon>
        <taxon>Polyphaga</taxon>
        <taxon>Cucujiformia</taxon>
        <taxon>Chrysomeloidea</taxon>
        <taxon>Chrysomelidae</taxon>
        <taxon>Bruchinae</taxon>
        <taxon>Bruchini</taxon>
        <taxon>Acanthoscelides</taxon>
    </lineage>
</organism>
<dbReference type="EMBL" id="CAKOFQ010007356">
    <property type="protein sequence ID" value="CAH1999181.1"/>
    <property type="molecule type" value="Genomic_DNA"/>
</dbReference>
<gene>
    <name evidence="1" type="ORF">ACAOBT_LOCUS24833</name>
</gene>
<evidence type="ECO:0000313" key="1">
    <source>
        <dbReference type="EMBL" id="CAH1999181.1"/>
    </source>
</evidence>
<sequence>MRTMRSKVELQIYYKQLEEPFVQETSYKLLKEAFSENDDDCAVVVWA</sequence>
<accession>A0A9P0LQ70</accession>
<proteinExistence type="predicted"/>
<comment type="caution">
    <text evidence="1">The sequence shown here is derived from an EMBL/GenBank/DDBJ whole genome shotgun (WGS) entry which is preliminary data.</text>
</comment>